<feature type="region of interest" description="Disordered" evidence="1">
    <location>
        <begin position="69"/>
        <end position="119"/>
    </location>
</feature>
<dbReference type="EMBL" id="JBJQOH010000003">
    <property type="protein sequence ID" value="KAL3691678.1"/>
    <property type="molecule type" value="Genomic_DNA"/>
</dbReference>
<protein>
    <submittedName>
        <fullName evidence="2">Uncharacterized protein</fullName>
    </submittedName>
</protein>
<proteinExistence type="predicted"/>
<accession>A0ABD3HJU9</accession>
<reference evidence="2 3" key="1">
    <citation type="submission" date="2024-09" db="EMBL/GenBank/DDBJ databases">
        <title>Chromosome-scale assembly of Riccia sorocarpa.</title>
        <authorList>
            <person name="Paukszto L."/>
        </authorList>
    </citation>
    <scope>NUCLEOTIDE SEQUENCE [LARGE SCALE GENOMIC DNA]</scope>
    <source>
        <strain evidence="2">LP-2024</strain>
        <tissue evidence="2">Aerial parts of the thallus</tissue>
    </source>
</reference>
<comment type="caution">
    <text evidence="2">The sequence shown here is derived from an EMBL/GenBank/DDBJ whole genome shotgun (WGS) entry which is preliminary data.</text>
</comment>
<sequence length="119" mass="12597">MVSDRIGPPIRYQLFASVADPRSYFGFASSRDGLTRTMGPVWRSKEPGEGPQGKSALWWITDLVRRAGGGDGRGGGDSAVVLMGQPTVGPSARGQGGLEVEGTVMRDDKGKQPYGQFPG</sequence>
<evidence type="ECO:0000313" key="2">
    <source>
        <dbReference type="EMBL" id="KAL3691678.1"/>
    </source>
</evidence>
<evidence type="ECO:0000256" key="1">
    <source>
        <dbReference type="SAM" id="MobiDB-lite"/>
    </source>
</evidence>
<gene>
    <name evidence="2" type="ORF">R1sor_005329</name>
</gene>
<name>A0ABD3HJU9_9MARC</name>
<organism evidence="2 3">
    <name type="scientific">Riccia sorocarpa</name>
    <dbReference type="NCBI Taxonomy" id="122646"/>
    <lineage>
        <taxon>Eukaryota</taxon>
        <taxon>Viridiplantae</taxon>
        <taxon>Streptophyta</taxon>
        <taxon>Embryophyta</taxon>
        <taxon>Marchantiophyta</taxon>
        <taxon>Marchantiopsida</taxon>
        <taxon>Marchantiidae</taxon>
        <taxon>Marchantiales</taxon>
        <taxon>Ricciaceae</taxon>
        <taxon>Riccia</taxon>
    </lineage>
</organism>
<keyword evidence="3" id="KW-1185">Reference proteome</keyword>
<dbReference type="Proteomes" id="UP001633002">
    <property type="component" value="Unassembled WGS sequence"/>
</dbReference>
<dbReference type="AlphaFoldDB" id="A0ABD3HJU9"/>
<evidence type="ECO:0000313" key="3">
    <source>
        <dbReference type="Proteomes" id="UP001633002"/>
    </source>
</evidence>